<dbReference type="RefSeq" id="WP_264489262.1">
    <property type="nucleotide sequence ID" value="NZ_JAPDDT010000012.1"/>
</dbReference>
<evidence type="ECO:0000256" key="1">
    <source>
        <dbReference type="SAM" id="MobiDB-lite"/>
    </source>
</evidence>
<dbReference type="Proteomes" id="UP001320876">
    <property type="component" value="Unassembled WGS sequence"/>
</dbReference>
<protein>
    <submittedName>
        <fullName evidence="2">Uncharacterized protein</fullName>
    </submittedName>
</protein>
<evidence type="ECO:0000313" key="3">
    <source>
        <dbReference type="Proteomes" id="UP001320876"/>
    </source>
</evidence>
<accession>A0ABT3GNQ5</accession>
<comment type="caution">
    <text evidence="2">The sequence shown here is derived from an EMBL/GenBank/DDBJ whole genome shotgun (WGS) entry which is preliminary data.</text>
</comment>
<feature type="region of interest" description="Disordered" evidence="1">
    <location>
        <begin position="36"/>
        <end position="65"/>
    </location>
</feature>
<reference evidence="2 3" key="1">
    <citation type="submission" date="2022-10" db="EMBL/GenBank/DDBJ databases">
        <title>Luteolibacter arcticus strain CCTCC AB 2014275, whole genome shotgun sequencing project.</title>
        <authorList>
            <person name="Zhao G."/>
            <person name="Shen L."/>
        </authorList>
    </citation>
    <scope>NUCLEOTIDE SEQUENCE [LARGE SCALE GENOMIC DNA]</scope>
    <source>
        <strain evidence="2 3">CCTCC AB 2014275</strain>
    </source>
</reference>
<proteinExistence type="predicted"/>
<sequence>MKAKPATDDRNLVAHEEAANEVAELRRKGVHCHIEETADGPSPVHVVEDSNPDESATKAFPRPRQ</sequence>
<keyword evidence="3" id="KW-1185">Reference proteome</keyword>
<evidence type="ECO:0000313" key="2">
    <source>
        <dbReference type="EMBL" id="MCW1925156.1"/>
    </source>
</evidence>
<organism evidence="2 3">
    <name type="scientific">Luteolibacter arcticus</name>
    <dbReference type="NCBI Taxonomy" id="1581411"/>
    <lineage>
        <taxon>Bacteria</taxon>
        <taxon>Pseudomonadati</taxon>
        <taxon>Verrucomicrobiota</taxon>
        <taxon>Verrucomicrobiia</taxon>
        <taxon>Verrucomicrobiales</taxon>
        <taxon>Verrucomicrobiaceae</taxon>
        <taxon>Luteolibacter</taxon>
    </lineage>
</organism>
<name>A0ABT3GNQ5_9BACT</name>
<dbReference type="EMBL" id="JAPDDT010000012">
    <property type="protein sequence ID" value="MCW1925156.1"/>
    <property type="molecule type" value="Genomic_DNA"/>
</dbReference>
<gene>
    <name evidence="2" type="ORF">OKA05_21530</name>
</gene>